<dbReference type="AlphaFoldDB" id="A0A1H8UUU4"/>
<dbReference type="SUPFAM" id="SSF50405">
    <property type="entry name" value="Actin-crosslinking proteins"/>
    <property type="match status" value="1"/>
</dbReference>
<evidence type="ECO:0000313" key="3">
    <source>
        <dbReference type="EMBL" id="SEP06931.1"/>
    </source>
</evidence>
<dbReference type="InterPro" id="IPR036881">
    <property type="entry name" value="Glyco_hydro_3_C_sf"/>
</dbReference>
<dbReference type="InterPro" id="IPR002772">
    <property type="entry name" value="Glyco_hydro_3_C"/>
</dbReference>
<dbReference type="RefSeq" id="WP_265737218.1">
    <property type="nucleotide sequence ID" value="NZ_FODD01000087.1"/>
</dbReference>
<dbReference type="GO" id="GO:0004553">
    <property type="term" value="F:hydrolase activity, hydrolyzing O-glycosyl compounds"/>
    <property type="evidence" value="ECO:0007669"/>
    <property type="project" value="InterPro"/>
</dbReference>
<keyword evidence="1" id="KW-0378">Hydrolase</keyword>
<proteinExistence type="predicted"/>
<feature type="domain" description="Glycoside hydrolase family 3 C-terminal" evidence="2">
    <location>
        <begin position="2"/>
        <end position="231"/>
    </location>
</feature>
<dbReference type="GO" id="GO:0005975">
    <property type="term" value="P:carbohydrate metabolic process"/>
    <property type="evidence" value="ECO:0007669"/>
    <property type="project" value="InterPro"/>
</dbReference>
<dbReference type="Proteomes" id="UP000181951">
    <property type="component" value="Unassembled WGS sequence"/>
</dbReference>
<dbReference type="Pfam" id="PF01915">
    <property type="entry name" value="Glyco_hydro_3_C"/>
    <property type="match status" value="1"/>
</dbReference>
<sequence length="266" mass="27487">MLLRNRDGLLPLSGTGRVAVVGPLADTLFEDWYSGTMPYRITAAAGLAVAAAGRGGTVETVEGVDPIALRAASTGAPLIAAGPRGRLTAARSDGGRGDTAGAEPVGGEAQFDLFDWDLGVLTLRNAGTGRYAGLNEDASVTADRRLPGGWDVHETFRLEAAPGGGELLRSVLTGRYAVLDAATGDVAMSSEDPADAERFTLMVLRGGVAAAVGAAERAGTVVVVCSATTRTSTAARPRTAPAWPCRPRRSGRCARSPPCGRRPCWW</sequence>
<dbReference type="CDD" id="cd23343">
    <property type="entry name" value="beta-trefoil_FSCN_BglX-like"/>
    <property type="match status" value="1"/>
</dbReference>
<evidence type="ECO:0000259" key="2">
    <source>
        <dbReference type="Pfam" id="PF01915"/>
    </source>
</evidence>
<reference evidence="3 4" key="1">
    <citation type="submission" date="2016-10" db="EMBL/GenBank/DDBJ databases">
        <authorList>
            <person name="de Groot N.N."/>
        </authorList>
    </citation>
    <scope>NUCLEOTIDE SEQUENCE [LARGE SCALE GENOMIC DNA]</scope>
    <source>
        <strain evidence="3 4">CGMCC 4.2026</strain>
    </source>
</reference>
<dbReference type="EMBL" id="FODD01000087">
    <property type="protein sequence ID" value="SEP06931.1"/>
    <property type="molecule type" value="Genomic_DNA"/>
</dbReference>
<dbReference type="Gene3D" id="2.80.10.50">
    <property type="match status" value="1"/>
</dbReference>
<keyword evidence="4" id="KW-1185">Reference proteome</keyword>
<dbReference type="STRING" id="310780.SAMN05216267_10875"/>
<dbReference type="Gene3D" id="3.40.50.1700">
    <property type="entry name" value="Glycoside hydrolase family 3 C-terminal domain"/>
    <property type="match status" value="1"/>
</dbReference>
<organism evidence="3 4">
    <name type="scientific">Actinacidiphila rubida</name>
    <dbReference type="NCBI Taxonomy" id="310780"/>
    <lineage>
        <taxon>Bacteria</taxon>
        <taxon>Bacillati</taxon>
        <taxon>Actinomycetota</taxon>
        <taxon>Actinomycetes</taxon>
        <taxon>Kitasatosporales</taxon>
        <taxon>Streptomycetaceae</taxon>
        <taxon>Actinacidiphila</taxon>
    </lineage>
</organism>
<evidence type="ECO:0000313" key="4">
    <source>
        <dbReference type="Proteomes" id="UP000181951"/>
    </source>
</evidence>
<evidence type="ECO:0000256" key="1">
    <source>
        <dbReference type="ARBA" id="ARBA00022801"/>
    </source>
</evidence>
<name>A0A1H8UUU4_9ACTN</name>
<protein>
    <submittedName>
        <fullName evidence="3">Beta-glucosidase</fullName>
    </submittedName>
</protein>
<accession>A0A1H8UUU4</accession>
<gene>
    <name evidence="3" type="ORF">SAMN05216267_10875</name>
</gene>
<dbReference type="InterPro" id="IPR008999">
    <property type="entry name" value="Actin-crosslinking"/>
</dbReference>